<dbReference type="Proteomes" id="UP000007752">
    <property type="component" value="Chromosome 10"/>
</dbReference>
<dbReference type="SMART" id="SM00220">
    <property type="entry name" value="S_TKc"/>
    <property type="match status" value="1"/>
</dbReference>
<dbReference type="Pfam" id="PF07714">
    <property type="entry name" value="PK_Tyr_Ser-Thr"/>
    <property type="match status" value="1"/>
</dbReference>
<evidence type="ECO:0000256" key="3">
    <source>
        <dbReference type="ARBA" id="ARBA00022692"/>
    </source>
</evidence>
<keyword evidence="3 8" id="KW-0812">Transmembrane</keyword>
<feature type="transmembrane region" description="Helical" evidence="8">
    <location>
        <begin position="211"/>
        <end position="235"/>
    </location>
</feature>
<evidence type="ECO:0000256" key="2">
    <source>
        <dbReference type="ARBA" id="ARBA00022614"/>
    </source>
</evidence>
<feature type="region of interest" description="Disordered" evidence="7">
    <location>
        <begin position="265"/>
        <end position="290"/>
    </location>
</feature>
<dbReference type="GO" id="GO:0004672">
    <property type="term" value="F:protein kinase activity"/>
    <property type="evidence" value="ECO:0007669"/>
    <property type="project" value="InterPro"/>
</dbReference>
<dbReference type="GO" id="GO:0005524">
    <property type="term" value="F:ATP binding"/>
    <property type="evidence" value="ECO:0007669"/>
    <property type="project" value="InterPro"/>
</dbReference>
<evidence type="ECO:0000256" key="4">
    <source>
        <dbReference type="ARBA" id="ARBA00022737"/>
    </source>
</evidence>
<dbReference type="AlphaFoldDB" id="B9G6E6"/>
<keyword evidence="4" id="KW-0677">Repeat</keyword>
<protein>
    <recommendedName>
        <fullName evidence="9">Protein kinase domain-containing protein</fullName>
    </recommendedName>
</protein>
<dbReference type="Gene3D" id="3.80.10.10">
    <property type="entry name" value="Ribonuclease Inhibitor"/>
    <property type="match status" value="1"/>
</dbReference>
<evidence type="ECO:0000256" key="6">
    <source>
        <dbReference type="ARBA" id="ARBA00023136"/>
    </source>
</evidence>
<dbReference type="InterPro" id="IPR001245">
    <property type="entry name" value="Ser-Thr/Tyr_kinase_cat_dom"/>
</dbReference>
<dbReference type="InterPro" id="IPR011009">
    <property type="entry name" value="Kinase-like_dom_sf"/>
</dbReference>
<organism evidence="10">
    <name type="scientific">Oryza sativa subsp. japonica</name>
    <name type="common">Rice</name>
    <dbReference type="NCBI Taxonomy" id="39947"/>
    <lineage>
        <taxon>Eukaryota</taxon>
        <taxon>Viridiplantae</taxon>
        <taxon>Streptophyta</taxon>
        <taxon>Embryophyta</taxon>
        <taxon>Tracheophyta</taxon>
        <taxon>Spermatophyta</taxon>
        <taxon>Magnoliopsida</taxon>
        <taxon>Liliopsida</taxon>
        <taxon>Poales</taxon>
        <taxon>Poaceae</taxon>
        <taxon>BOP clade</taxon>
        <taxon>Oryzoideae</taxon>
        <taxon>Oryzeae</taxon>
        <taxon>Oryzinae</taxon>
        <taxon>Oryza</taxon>
        <taxon>Oryza sativa</taxon>
    </lineage>
</organism>
<evidence type="ECO:0000256" key="5">
    <source>
        <dbReference type="ARBA" id="ARBA00022989"/>
    </source>
</evidence>
<reference evidence="10" key="1">
    <citation type="journal article" date="2005" name="PLoS Biol.">
        <title>The genomes of Oryza sativa: a history of duplications.</title>
        <authorList>
            <person name="Yu J."/>
            <person name="Wang J."/>
            <person name="Lin W."/>
            <person name="Li S."/>
            <person name="Li H."/>
            <person name="Zhou J."/>
            <person name="Ni P."/>
            <person name="Dong W."/>
            <person name="Hu S."/>
            <person name="Zeng C."/>
            <person name="Zhang J."/>
            <person name="Zhang Y."/>
            <person name="Li R."/>
            <person name="Xu Z."/>
            <person name="Li S."/>
            <person name="Li X."/>
            <person name="Zheng H."/>
            <person name="Cong L."/>
            <person name="Lin L."/>
            <person name="Yin J."/>
            <person name="Geng J."/>
            <person name="Li G."/>
            <person name="Shi J."/>
            <person name="Liu J."/>
            <person name="Lv H."/>
            <person name="Li J."/>
            <person name="Wang J."/>
            <person name="Deng Y."/>
            <person name="Ran L."/>
            <person name="Shi X."/>
            <person name="Wang X."/>
            <person name="Wu Q."/>
            <person name="Li C."/>
            <person name="Ren X."/>
            <person name="Wang J."/>
            <person name="Wang X."/>
            <person name="Li D."/>
            <person name="Liu D."/>
            <person name="Zhang X."/>
            <person name="Ji Z."/>
            <person name="Zhao W."/>
            <person name="Sun Y."/>
            <person name="Zhang Z."/>
            <person name="Bao J."/>
            <person name="Han Y."/>
            <person name="Dong L."/>
            <person name="Ji J."/>
            <person name="Chen P."/>
            <person name="Wu S."/>
            <person name="Liu J."/>
            <person name="Xiao Y."/>
            <person name="Bu D."/>
            <person name="Tan J."/>
            <person name="Yang L."/>
            <person name="Ye C."/>
            <person name="Zhang J."/>
            <person name="Xu J."/>
            <person name="Zhou Y."/>
            <person name="Yu Y."/>
            <person name="Zhang B."/>
            <person name="Zhuang S."/>
            <person name="Wei H."/>
            <person name="Liu B."/>
            <person name="Lei M."/>
            <person name="Yu H."/>
            <person name="Li Y."/>
            <person name="Xu H."/>
            <person name="Wei S."/>
            <person name="He X."/>
            <person name="Fang L."/>
            <person name="Zhang Z."/>
            <person name="Zhang Y."/>
            <person name="Huang X."/>
            <person name="Su Z."/>
            <person name="Tong W."/>
            <person name="Li J."/>
            <person name="Tong Z."/>
            <person name="Li S."/>
            <person name="Ye J."/>
            <person name="Wang L."/>
            <person name="Fang L."/>
            <person name="Lei T."/>
            <person name="Chen C."/>
            <person name="Chen H."/>
            <person name="Xu Z."/>
            <person name="Li H."/>
            <person name="Huang H."/>
            <person name="Zhang F."/>
            <person name="Xu H."/>
            <person name="Li N."/>
            <person name="Zhao C."/>
            <person name="Li S."/>
            <person name="Dong L."/>
            <person name="Huang Y."/>
            <person name="Li L."/>
            <person name="Xi Y."/>
            <person name="Qi Q."/>
            <person name="Li W."/>
            <person name="Zhang B."/>
            <person name="Hu W."/>
            <person name="Zhang Y."/>
            <person name="Tian X."/>
            <person name="Jiao Y."/>
            <person name="Liang X."/>
            <person name="Jin J."/>
            <person name="Gao L."/>
            <person name="Zheng W."/>
            <person name="Hao B."/>
            <person name="Liu S."/>
            <person name="Wang W."/>
            <person name="Yuan L."/>
            <person name="Cao M."/>
            <person name="McDermott J."/>
            <person name="Samudrala R."/>
            <person name="Wang J."/>
            <person name="Wong G.K."/>
            <person name="Yang H."/>
        </authorList>
    </citation>
    <scope>NUCLEOTIDE SEQUENCE [LARGE SCALE GENOMIC DNA]</scope>
</reference>
<dbReference type="Gene3D" id="1.10.510.10">
    <property type="entry name" value="Transferase(Phosphotransferase) domain 1"/>
    <property type="match status" value="2"/>
</dbReference>
<sequence length="598" mass="64193">MAAVVEGVGWPEPELEALRDERGGLVALRDALRSGRDLHSNWTGPPCHGGRSRVLDGAQLTGALPAGALAGVARLETLSLRDNAIHGALPRLDALARLRVVDLSSNRFSGPIPRGYAAALGELTRLELQDNLINGTLPAFEQDGLAVFNVSYNFLQGEVPDTRALRRFPATAFAHNLRLCGEVVRTECPPRGLAIRRRACRRQRQRQRWWIARWSVVVIALIAALVPFAAVLIFLHHSKKSRVVRLGGGRAAAAATAGDIKDKAAEQAGKKVSSGSGNGSRSTTESGKGAADQLQFFRPEKATFSLDELFRSTAEMLGKGRLGITYRVALHAGGGGGGGGGPVVVVVKRLRNMGHVPRKDFAHTMQLLGKLRHENVVEVVACYFSKDEKLVVYDHVPGRSLFHLLHENRGEGRTPLPWPARLAIAKGVARGLAYLHQTLPLFHRPPHGDLKSSNVLVVFPGPGGRGGGGGDAVPCPELARGMRRLSSRADVFCLGLVLLEVVTGKVPVDEDGDLAEWARLALSHEWSTDILDVEIVADRGRHGDMLRLTEVALLCAAVDPERRPKAHDVVRMIDDIAAGSAAAAGDGEATAGRELALR</sequence>
<keyword evidence="2" id="KW-0433">Leucine-rich repeat</keyword>
<feature type="compositionally biased region" description="Low complexity" evidence="7">
    <location>
        <begin position="273"/>
        <end position="287"/>
    </location>
</feature>
<name>B9G6E6_ORYSJ</name>
<keyword evidence="5 8" id="KW-1133">Transmembrane helix</keyword>
<dbReference type="GO" id="GO:0016020">
    <property type="term" value="C:membrane"/>
    <property type="evidence" value="ECO:0007669"/>
    <property type="project" value="UniProtKB-SubCell"/>
</dbReference>
<evidence type="ECO:0000256" key="1">
    <source>
        <dbReference type="ARBA" id="ARBA00004370"/>
    </source>
</evidence>
<dbReference type="SUPFAM" id="SSF56112">
    <property type="entry name" value="Protein kinase-like (PK-like)"/>
    <property type="match status" value="1"/>
</dbReference>
<dbReference type="InterPro" id="IPR001611">
    <property type="entry name" value="Leu-rich_rpt"/>
</dbReference>
<accession>B9G6E6</accession>
<dbReference type="InterPro" id="IPR032675">
    <property type="entry name" value="LRR_dom_sf"/>
</dbReference>
<evidence type="ECO:0000256" key="8">
    <source>
        <dbReference type="SAM" id="Phobius"/>
    </source>
</evidence>
<keyword evidence="6 8" id="KW-0472">Membrane</keyword>
<dbReference type="PANTHER" id="PTHR48007:SF40">
    <property type="entry name" value="SERINE-THREONINE_TYROSINE-PROTEIN KINASE CATALYTIC DOMAIN-CONTAINING PROTEIN"/>
    <property type="match status" value="1"/>
</dbReference>
<evidence type="ECO:0000313" key="10">
    <source>
        <dbReference type="EMBL" id="EEE51193.1"/>
    </source>
</evidence>
<dbReference type="SUPFAM" id="SSF52058">
    <property type="entry name" value="L domain-like"/>
    <property type="match status" value="1"/>
</dbReference>
<comment type="subcellular location">
    <subcellularLocation>
        <location evidence="1">Membrane</location>
    </subcellularLocation>
</comment>
<gene>
    <name evidence="10" type="ORF">OsJ_32000</name>
</gene>
<dbReference type="Pfam" id="PF00560">
    <property type="entry name" value="LRR_1"/>
    <property type="match status" value="1"/>
</dbReference>
<proteinExistence type="predicted"/>
<evidence type="ECO:0000256" key="7">
    <source>
        <dbReference type="SAM" id="MobiDB-lite"/>
    </source>
</evidence>
<dbReference type="EMBL" id="CM000147">
    <property type="protein sequence ID" value="EEE51193.1"/>
    <property type="molecule type" value="Genomic_DNA"/>
</dbReference>
<evidence type="ECO:0000259" key="9">
    <source>
        <dbReference type="PROSITE" id="PS50011"/>
    </source>
</evidence>
<dbReference type="InterPro" id="IPR000719">
    <property type="entry name" value="Prot_kinase_dom"/>
</dbReference>
<dbReference type="PROSITE" id="PS50011">
    <property type="entry name" value="PROTEIN_KINASE_DOM"/>
    <property type="match status" value="1"/>
</dbReference>
<feature type="domain" description="Protein kinase" evidence="9">
    <location>
        <begin position="311"/>
        <end position="577"/>
    </location>
</feature>
<dbReference type="PANTHER" id="PTHR48007">
    <property type="entry name" value="LEUCINE-RICH REPEAT RECEPTOR-LIKE PROTEIN KINASE PXC1"/>
    <property type="match status" value="1"/>
</dbReference>
<dbReference type="InterPro" id="IPR046959">
    <property type="entry name" value="PRK1-6/SRF4-like"/>
</dbReference>
<reference evidence="10" key="2">
    <citation type="submission" date="2008-12" db="EMBL/GenBank/DDBJ databases">
        <title>Improved gene annotation of the rice (Oryza sativa) genomes.</title>
        <authorList>
            <person name="Wang J."/>
            <person name="Li R."/>
            <person name="Fan W."/>
            <person name="Huang Q."/>
            <person name="Zhang J."/>
            <person name="Zhou Y."/>
            <person name="Hu Y."/>
            <person name="Zi S."/>
            <person name="Li J."/>
            <person name="Ni P."/>
            <person name="Zheng H."/>
            <person name="Zhang Y."/>
            <person name="Zhao M."/>
            <person name="Hao Q."/>
            <person name="McDermott J."/>
            <person name="Samudrala R."/>
            <person name="Kristiansen K."/>
            <person name="Wong G.K.-S."/>
        </authorList>
    </citation>
    <scope>NUCLEOTIDE SEQUENCE</scope>
</reference>